<comment type="caution">
    <text evidence="1">The sequence shown here is derived from an EMBL/GenBank/DDBJ whole genome shotgun (WGS) entry which is preliminary data.</text>
</comment>
<protein>
    <submittedName>
        <fullName evidence="1">Class I SAM-dependent methyltransferase</fullName>
    </submittedName>
</protein>
<proteinExistence type="predicted"/>
<dbReference type="InterPro" id="IPR029063">
    <property type="entry name" value="SAM-dependent_MTases_sf"/>
</dbReference>
<dbReference type="GO" id="GO:0032259">
    <property type="term" value="P:methylation"/>
    <property type="evidence" value="ECO:0007669"/>
    <property type="project" value="UniProtKB-KW"/>
</dbReference>
<keyword evidence="2" id="KW-1185">Reference proteome</keyword>
<keyword evidence="1" id="KW-0489">Methyltransferase</keyword>
<name>A0ABS8P5B9_9PSEU</name>
<evidence type="ECO:0000313" key="2">
    <source>
        <dbReference type="Proteomes" id="UP001199469"/>
    </source>
</evidence>
<dbReference type="Gene3D" id="3.40.50.150">
    <property type="entry name" value="Vaccinia Virus protein VP39"/>
    <property type="match status" value="1"/>
</dbReference>
<reference evidence="1 2" key="1">
    <citation type="submission" date="2021-11" db="EMBL/GenBank/DDBJ databases">
        <title>Draft genome sequence of Actinomycetospora sp. SF1 isolated from the rhizosphere soil.</title>
        <authorList>
            <person name="Duangmal K."/>
            <person name="Chantavorakit T."/>
        </authorList>
    </citation>
    <scope>NUCLEOTIDE SEQUENCE [LARGE SCALE GENOMIC DNA]</scope>
    <source>
        <strain evidence="1 2">TBRC 5722</strain>
    </source>
</reference>
<organism evidence="1 2">
    <name type="scientific">Actinomycetospora endophytica</name>
    <dbReference type="NCBI Taxonomy" id="2291215"/>
    <lineage>
        <taxon>Bacteria</taxon>
        <taxon>Bacillati</taxon>
        <taxon>Actinomycetota</taxon>
        <taxon>Actinomycetes</taxon>
        <taxon>Pseudonocardiales</taxon>
        <taxon>Pseudonocardiaceae</taxon>
        <taxon>Actinomycetospora</taxon>
    </lineage>
</organism>
<sequence>MRANDAGGPAVAARPVEADREVIRFADPADRTEGAVDVLLDGRRVWSFRLESAELGADGRRVVAWPGPIVASLRGSAEVALRSVADGGRWGACEVEFTPDAGRVSFADEYGRDLVVNKWDRAGRVLADHDESIVGRLLDHADEVRALLVDELGLDVFVTGGTLLGPIRDGHLIEHDDDVDFAWISRHTQPVEVAREGFEIGRALRRAGFDVVRHSPGHLQMHFEYQGLADHYVDVFAGWFADGWWHQVFCIRHPAERADLLPPIPLQVEDREEPAPRTPEIHLEANYGPGWRVPDPAFRFDTPPETRRRLENWFPGLNGGRDDWDDLLRAERQDGIAPASGFTRWVTDRIDPTAPVVDLGCGNGTDARAFATAGHETLAVDFAREALAAIPATPALRTRVLNLHDPRTTVAFGAELAGRRVPWAVLVRRTVETLGPSGRDHLFRLLSMVLRCGGRALLEVGDGAVPVEDLCAEAGRHGLRASDTARDEQEAVTRMVMTWTPRG</sequence>
<dbReference type="SUPFAM" id="SSF53335">
    <property type="entry name" value="S-adenosyl-L-methionine-dependent methyltransferases"/>
    <property type="match status" value="1"/>
</dbReference>
<dbReference type="RefSeq" id="WP_230731290.1">
    <property type="nucleotide sequence ID" value="NZ_JAJNDB010000001.1"/>
</dbReference>
<dbReference type="GO" id="GO:0008168">
    <property type="term" value="F:methyltransferase activity"/>
    <property type="evidence" value="ECO:0007669"/>
    <property type="project" value="UniProtKB-KW"/>
</dbReference>
<evidence type="ECO:0000313" key="1">
    <source>
        <dbReference type="EMBL" id="MCD2193324.1"/>
    </source>
</evidence>
<accession>A0ABS8P5B9</accession>
<dbReference type="Proteomes" id="UP001199469">
    <property type="component" value="Unassembled WGS sequence"/>
</dbReference>
<dbReference type="EMBL" id="JAJNDB010000001">
    <property type="protein sequence ID" value="MCD2193324.1"/>
    <property type="molecule type" value="Genomic_DNA"/>
</dbReference>
<keyword evidence="1" id="KW-0808">Transferase</keyword>
<gene>
    <name evidence="1" type="ORF">LQ327_07980</name>
</gene>